<proteinExistence type="predicted"/>
<organism evidence="1 2">
    <name type="scientific">Elysia marginata</name>
    <dbReference type="NCBI Taxonomy" id="1093978"/>
    <lineage>
        <taxon>Eukaryota</taxon>
        <taxon>Metazoa</taxon>
        <taxon>Spiralia</taxon>
        <taxon>Lophotrochozoa</taxon>
        <taxon>Mollusca</taxon>
        <taxon>Gastropoda</taxon>
        <taxon>Heterobranchia</taxon>
        <taxon>Euthyneura</taxon>
        <taxon>Panpulmonata</taxon>
        <taxon>Sacoglossa</taxon>
        <taxon>Placobranchoidea</taxon>
        <taxon>Plakobranchidae</taxon>
        <taxon>Elysia</taxon>
    </lineage>
</organism>
<comment type="caution">
    <text evidence="1">The sequence shown here is derived from an EMBL/GenBank/DDBJ whole genome shotgun (WGS) entry which is preliminary data.</text>
</comment>
<dbReference type="EMBL" id="BMAT01009022">
    <property type="protein sequence ID" value="GFR96938.1"/>
    <property type="molecule type" value="Genomic_DNA"/>
</dbReference>
<reference evidence="1 2" key="1">
    <citation type="journal article" date="2021" name="Elife">
        <title>Chloroplast acquisition without the gene transfer in kleptoplastic sea slugs, Plakobranchus ocellatus.</title>
        <authorList>
            <person name="Maeda T."/>
            <person name="Takahashi S."/>
            <person name="Yoshida T."/>
            <person name="Shimamura S."/>
            <person name="Takaki Y."/>
            <person name="Nagai Y."/>
            <person name="Toyoda A."/>
            <person name="Suzuki Y."/>
            <person name="Arimoto A."/>
            <person name="Ishii H."/>
            <person name="Satoh N."/>
            <person name="Nishiyama T."/>
            <person name="Hasebe M."/>
            <person name="Maruyama T."/>
            <person name="Minagawa J."/>
            <person name="Obokata J."/>
            <person name="Shigenobu S."/>
        </authorList>
    </citation>
    <scope>NUCLEOTIDE SEQUENCE [LARGE SCALE GENOMIC DNA]</scope>
</reference>
<protein>
    <submittedName>
        <fullName evidence="1">Uncharacterized protein</fullName>
    </submittedName>
</protein>
<dbReference type="AlphaFoldDB" id="A0AAV4HFA9"/>
<keyword evidence="2" id="KW-1185">Reference proteome</keyword>
<evidence type="ECO:0000313" key="1">
    <source>
        <dbReference type="EMBL" id="GFR96938.1"/>
    </source>
</evidence>
<evidence type="ECO:0000313" key="2">
    <source>
        <dbReference type="Proteomes" id="UP000762676"/>
    </source>
</evidence>
<accession>A0AAV4HFA9</accession>
<name>A0AAV4HFA9_9GAST</name>
<gene>
    <name evidence="1" type="ORF">ElyMa_004464700</name>
</gene>
<sequence length="96" mass="10360">MDLSGQANSDHFSSTRFNHFATVAGHTLDQASTGDCLVSTDHAHLDINMTHARWLALLTRSSALGTLCFRLAGPETVRRAVLREDASGQPSGHSRT</sequence>
<dbReference type="Proteomes" id="UP000762676">
    <property type="component" value="Unassembled WGS sequence"/>
</dbReference>